<dbReference type="AlphaFoldDB" id="A0A9P4II26"/>
<dbReference type="EMBL" id="ML978125">
    <property type="protein sequence ID" value="KAF2099698.1"/>
    <property type="molecule type" value="Genomic_DNA"/>
</dbReference>
<dbReference type="PANTHER" id="PTHR42100:SF1">
    <property type="entry name" value="OXIDOREDUCTASE 178 KDA SUBUNIT, PUTATIVE (AFU_ORTHOLOGUE AFUA_8G04320)-RELATED"/>
    <property type="match status" value="1"/>
</dbReference>
<keyword evidence="3" id="KW-1185">Reference proteome</keyword>
<dbReference type="OrthoDB" id="2120038at2759"/>
<proteinExistence type="predicted"/>
<dbReference type="PANTHER" id="PTHR42100">
    <property type="entry name" value="OXIDOREDUCTASE 178 KDA SUBUNIT, PUTATIVE (AFU_ORTHOLOGUE AFUA_8G04320)-RELATED"/>
    <property type="match status" value="1"/>
</dbReference>
<protein>
    <submittedName>
        <fullName evidence="2">Uncharacterized protein</fullName>
    </submittedName>
</protein>
<dbReference type="Proteomes" id="UP000799772">
    <property type="component" value="Unassembled WGS sequence"/>
</dbReference>
<feature type="region of interest" description="Disordered" evidence="1">
    <location>
        <begin position="1"/>
        <end position="46"/>
    </location>
</feature>
<comment type="caution">
    <text evidence="2">The sequence shown here is derived from an EMBL/GenBank/DDBJ whole genome shotgun (WGS) entry which is preliminary data.</text>
</comment>
<name>A0A9P4II26_9PEZI</name>
<gene>
    <name evidence="2" type="ORF">NA57DRAFT_75203</name>
</gene>
<evidence type="ECO:0000313" key="2">
    <source>
        <dbReference type="EMBL" id="KAF2099698.1"/>
    </source>
</evidence>
<organism evidence="2 3">
    <name type="scientific">Rhizodiscina lignyota</name>
    <dbReference type="NCBI Taxonomy" id="1504668"/>
    <lineage>
        <taxon>Eukaryota</taxon>
        <taxon>Fungi</taxon>
        <taxon>Dikarya</taxon>
        <taxon>Ascomycota</taxon>
        <taxon>Pezizomycotina</taxon>
        <taxon>Dothideomycetes</taxon>
        <taxon>Pleosporomycetidae</taxon>
        <taxon>Aulographales</taxon>
        <taxon>Rhizodiscinaceae</taxon>
        <taxon>Rhizodiscina</taxon>
    </lineage>
</organism>
<dbReference type="InterPro" id="IPR034444">
    <property type="entry name" value="Nuo17.8"/>
</dbReference>
<evidence type="ECO:0000313" key="3">
    <source>
        <dbReference type="Proteomes" id="UP000799772"/>
    </source>
</evidence>
<accession>A0A9P4II26</accession>
<reference evidence="2" key="1">
    <citation type="journal article" date="2020" name="Stud. Mycol.">
        <title>101 Dothideomycetes genomes: a test case for predicting lifestyles and emergence of pathogens.</title>
        <authorList>
            <person name="Haridas S."/>
            <person name="Albert R."/>
            <person name="Binder M."/>
            <person name="Bloem J."/>
            <person name="Labutti K."/>
            <person name="Salamov A."/>
            <person name="Andreopoulos B."/>
            <person name="Baker S."/>
            <person name="Barry K."/>
            <person name="Bills G."/>
            <person name="Bluhm B."/>
            <person name="Cannon C."/>
            <person name="Castanera R."/>
            <person name="Culley D."/>
            <person name="Daum C."/>
            <person name="Ezra D."/>
            <person name="Gonzalez J."/>
            <person name="Henrissat B."/>
            <person name="Kuo A."/>
            <person name="Liang C."/>
            <person name="Lipzen A."/>
            <person name="Lutzoni F."/>
            <person name="Magnuson J."/>
            <person name="Mondo S."/>
            <person name="Nolan M."/>
            <person name="Ohm R."/>
            <person name="Pangilinan J."/>
            <person name="Park H.-J."/>
            <person name="Ramirez L."/>
            <person name="Alfaro M."/>
            <person name="Sun H."/>
            <person name="Tritt A."/>
            <person name="Yoshinaga Y."/>
            <person name="Zwiers L.-H."/>
            <person name="Turgeon B."/>
            <person name="Goodwin S."/>
            <person name="Spatafora J."/>
            <person name="Crous P."/>
            <person name="Grigoriev I."/>
        </authorList>
    </citation>
    <scope>NUCLEOTIDE SEQUENCE</scope>
    <source>
        <strain evidence="2">CBS 133067</strain>
    </source>
</reference>
<dbReference type="GO" id="GO:0005739">
    <property type="term" value="C:mitochondrion"/>
    <property type="evidence" value="ECO:0007669"/>
    <property type="project" value="InterPro"/>
</dbReference>
<sequence length="173" mass="19827">MQALRRGTQASVRTSRSLLRSQQRRFESHDSGHAQPHASHGSSDSNESLGRGFYIGVTCIPLIFLIHDFATSKDPWVTRMISYDWSEEWARRNNIHLEAVQRAAADRNLFLNSEPSQRHELRSPEQFNSGSAHNVWAGAYINLDKVIAHYENQNREEEEAKLGRLQQQEKGSK</sequence>
<evidence type="ECO:0000256" key="1">
    <source>
        <dbReference type="SAM" id="MobiDB-lite"/>
    </source>
</evidence>